<feature type="region of interest" description="Disordered" evidence="4">
    <location>
        <begin position="706"/>
        <end position="752"/>
    </location>
</feature>
<feature type="region of interest" description="Disordered" evidence="4">
    <location>
        <begin position="944"/>
        <end position="977"/>
    </location>
</feature>
<keyword evidence="2 3" id="KW-0378">Hydrolase</keyword>
<protein>
    <recommendedName>
        <fullName evidence="3">Phosphodiesterase</fullName>
        <ecNumber evidence="3">3.1.4.-</ecNumber>
    </recommendedName>
</protein>
<feature type="region of interest" description="Disordered" evidence="4">
    <location>
        <begin position="175"/>
        <end position="206"/>
    </location>
</feature>
<dbReference type="InterPro" id="IPR002073">
    <property type="entry name" value="PDEase_catalytic_dom"/>
</dbReference>
<dbReference type="PROSITE" id="PS00126">
    <property type="entry name" value="PDEASE_I_1"/>
    <property type="match status" value="1"/>
</dbReference>
<comment type="caution">
    <text evidence="6">The sequence shown here is derived from an EMBL/GenBank/DDBJ whole genome shotgun (WGS) entry which is preliminary data.</text>
</comment>
<dbReference type="STRING" id="2656787.A0A370TV24"/>
<evidence type="ECO:0000313" key="6">
    <source>
        <dbReference type="EMBL" id="RDL39387.1"/>
    </source>
</evidence>
<dbReference type="PANTHER" id="PTHR11347">
    <property type="entry name" value="CYCLIC NUCLEOTIDE PHOSPHODIESTERASE"/>
    <property type="match status" value="1"/>
</dbReference>
<dbReference type="AlphaFoldDB" id="A0A370TV24"/>
<dbReference type="Pfam" id="PF00233">
    <property type="entry name" value="PDEase_I"/>
    <property type="match status" value="1"/>
</dbReference>
<dbReference type="InterPro" id="IPR023174">
    <property type="entry name" value="PDEase_CS"/>
</dbReference>
<name>A0A370TV24_9HELO</name>
<reference evidence="6 7" key="1">
    <citation type="journal article" date="2018" name="IMA Fungus">
        <title>IMA Genome-F 9: Draft genome sequence of Annulohypoxylon stygium, Aspergillus mulundensis, Berkeleyomyces basicola (syn. Thielaviopsis basicola), Ceratocystis smalleyi, two Cercospora beticola strains, Coleophoma cylindrospora, Fusarium fracticaudum, Phialophora cf. hyalina, and Morchella septimelata.</title>
        <authorList>
            <person name="Wingfield B.D."/>
            <person name="Bills G.F."/>
            <person name="Dong Y."/>
            <person name="Huang W."/>
            <person name="Nel W.J."/>
            <person name="Swalarsk-Parry B.S."/>
            <person name="Vaghefi N."/>
            <person name="Wilken P.M."/>
            <person name="An Z."/>
            <person name="de Beer Z.W."/>
            <person name="De Vos L."/>
            <person name="Chen L."/>
            <person name="Duong T.A."/>
            <person name="Gao Y."/>
            <person name="Hammerbacher A."/>
            <person name="Kikkert J.R."/>
            <person name="Li Y."/>
            <person name="Li H."/>
            <person name="Li K."/>
            <person name="Li Q."/>
            <person name="Liu X."/>
            <person name="Ma X."/>
            <person name="Naidoo K."/>
            <person name="Pethybridge S.J."/>
            <person name="Sun J."/>
            <person name="Steenkamp E.T."/>
            <person name="van der Nest M.A."/>
            <person name="van Wyk S."/>
            <person name="Wingfield M.J."/>
            <person name="Xiong C."/>
            <person name="Yue Q."/>
            <person name="Zhang X."/>
        </authorList>
    </citation>
    <scope>NUCLEOTIDE SEQUENCE [LARGE SCALE GENOMIC DNA]</scope>
    <source>
        <strain evidence="6 7">BP 5553</strain>
    </source>
</reference>
<keyword evidence="7" id="KW-1185">Reference proteome</keyword>
<comment type="similarity">
    <text evidence="3">Belongs to the cyclic nucleotide phosphodiesterase family.</text>
</comment>
<organism evidence="6 7">
    <name type="scientific">Venustampulla echinocandica</name>
    <dbReference type="NCBI Taxonomy" id="2656787"/>
    <lineage>
        <taxon>Eukaryota</taxon>
        <taxon>Fungi</taxon>
        <taxon>Dikarya</taxon>
        <taxon>Ascomycota</taxon>
        <taxon>Pezizomycotina</taxon>
        <taxon>Leotiomycetes</taxon>
        <taxon>Helotiales</taxon>
        <taxon>Pleuroascaceae</taxon>
        <taxon>Venustampulla</taxon>
    </lineage>
</organism>
<dbReference type="GO" id="GO:0007165">
    <property type="term" value="P:signal transduction"/>
    <property type="evidence" value="ECO:0007669"/>
    <property type="project" value="InterPro"/>
</dbReference>
<feature type="compositionally biased region" description="Polar residues" evidence="4">
    <location>
        <begin position="715"/>
        <end position="729"/>
    </location>
</feature>
<feature type="domain" description="PDEase" evidence="5">
    <location>
        <begin position="294"/>
        <end position="647"/>
    </location>
</feature>
<dbReference type="InterPro" id="IPR036971">
    <property type="entry name" value="PDEase_catalytic_dom_sf"/>
</dbReference>
<feature type="compositionally biased region" description="Basic and acidic residues" evidence="4">
    <location>
        <begin position="816"/>
        <end position="832"/>
    </location>
</feature>
<dbReference type="EMBL" id="NPIC01000002">
    <property type="protein sequence ID" value="RDL39387.1"/>
    <property type="molecule type" value="Genomic_DNA"/>
</dbReference>
<feature type="compositionally biased region" description="Low complexity" evidence="4">
    <location>
        <begin position="879"/>
        <end position="895"/>
    </location>
</feature>
<comment type="cofactor">
    <cofactor evidence="3">
        <name>a divalent metal cation</name>
        <dbReference type="ChEBI" id="CHEBI:60240"/>
    </cofactor>
    <text evidence="3">Binds 2 divalent metal cations per subunit. Site 1 may preferentially bind zinc ions, while site 2 has a preference for magnesium and/or manganese ions.</text>
</comment>
<accession>A0A370TV24</accession>
<feature type="region of interest" description="Disordered" evidence="4">
    <location>
        <begin position="769"/>
        <end position="801"/>
    </location>
</feature>
<evidence type="ECO:0000256" key="3">
    <source>
        <dbReference type="RuleBase" id="RU363067"/>
    </source>
</evidence>
<dbReference type="Proteomes" id="UP000254866">
    <property type="component" value="Unassembled WGS sequence"/>
</dbReference>
<dbReference type="SUPFAM" id="SSF109604">
    <property type="entry name" value="HD-domain/PDEase-like"/>
    <property type="match status" value="1"/>
</dbReference>
<evidence type="ECO:0000313" key="7">
    <source>
        <dbReference type="Proteomes" id="UP000254866"/>
    </source>
</evidence>
<sequence>MEYAACNVVYVDCAAPEDKLVKRSDSTFTSATSNGQNKLAEDGTLPRNSSVMEENLRMLLGTFSEVHICATGKSCISKLSELNQSSIVELIPTLVLVDIPYEDQLQVRPSRDMRTPSPSSKQQVDGFLEDPSVTEAYGLSLLQWIVSEIQYQSLSKLIVPVALVALPDNNSLTVTPRGRAESRSEGYLNYDPFGSNSKRRGGSGNPLDQVRTMRYLDIGAVDVLTSPLLQDRLPSLAAHAYRAHKDASKEQRALLELKRGRKRSWVGVDDQKPYAYLREAMVSGLMDGICKLGGDDEPFGYIRITVALDRREEIAAAVGAWQFSAHDFTDDELLHAALLMLQHALAMPELEKWRISTENLTAFLFASRSAYNAFVPYHNFRHVIDVLQATFYFLLQLGRLPPYPSPCTASPKIPPSPIATLIRPFEALTLLITAIGHDVGHPGVNNAFLVALNAPLAQLYNDRSVLESFHCAAYSQILRRHWPSAFLEPDMRKLMINSILATDMQLHFDYMKKLGWLQEKLHENGGIDGWNGRIIEDQRTLACSLLIKCADISNVARKYDVAAQWTMILTDEFSRQATMEQDLGIPTALFAAPVRETIELGKSQISFINMFAMPLFQGVTDIMPAMAFSVDELQRNKLFWSEKIVEEQAKKRQNSGDSALTEGTFSPRTMSVAVSSDSTVQKSANAFPAEVDLRIKSLLQSNPFTPANGTLAEETPQSLPKLSTQNATDTPILGSSLSEESGSHSPPRLSIATANGYGVLDHKNKATEIVTNGKAQRDRMATRPPVDILSNGWSQGDEPPISSSVFAERVVLPREPEQVLKAESSDKQRSSDGTEGSSSATGDWTSQATSANTPKMPLSPSTRGTSITSRDSNEKASLGRTPTGSPSGSGYRPRSMVAPDLGEYHGSADQQLEGKGVMVMEKVRSLRKKPSRFRMEKLNFWKRSKSASPPVPVPDISRIHRRAGSEDQSVPRLTRQC</sequence>
<evidence type="ECO:0000256" key="4">
    <source>
        <dbReference type="SAM" id="MobiDB-lite"/>
    </source>
</evidence>
<dbReference type="OrthoDB" id="546632at2759"/>
<feature type="region of interest" description="Disordered" evidence="4">
    <location>
        <begin position="816"/>
        <end position="900"/>
    </location>
</feature>
<dbReference type="SMART" id="SM00471">
    <property type="entry name" value="HDc"/>
    <property type="match status" value="1"/>
</dbReference>
<gene>
    <name evidence="6" type="ORF">BP5553_03727</name>
</gene>
<dbReference type="EC" id="3.1.4.-" evidence="3"/>
<feature type="compositionally biased region" description="Polar residues" evidence="4">
    <location>
        <begin position="833"/>
        <end position="870"/>
    </location>
</feature>
<dbReference type="GO" id="GO:0004114">
    <property type="term" value="F:3',5'-cyclic-nucleotide phosphodiesterase activity"/>
    <property type="evidence" value="ECO:0007669"/>
    <property type="project" value="InterPro"/>
</dbReference>
<dbReference type="RefSeq" id="XP_031872043.1">
    <property type="nucleotide sequence ID" value="XM_032012350.1"/>
</dbReference>
<dbReference type="PROSITE" id="PS51845">
    <property type="entry name" value="PDEASE_I_2"/>
    <property type="match status" value="1"/>
</dbReference>
<dbReference type="CDD" id="cd00077">
    <property type="entry name" value="HDc"/>
    <property type="match status" value="1"/>
</dbReference>
<dbReference type="GeneID" id="43596576"/>
<dbReference type="Gene3D" id="1.10.1300.10">
    <property type="entry name" value="3'5'-cyclic nucleotide phosphodiesterase, catalytic domain"/>
    <property type="match status" value="1"/>
</dbReference>
<dbReference type="GO" id="GO:0046872">
    <property type="term" value="F:metal ion binding"/>
    <property type="evidence" value="ECO:0007669"/>
    <property type="project" value="UniProtKB-KW"/>
</dbReference>
<evidence type="ECO:0000259" key="5">
    <source>
        <dbReference type="PROSITE" id="PS51845"/>
    </source>
</evidence>
<feature type="region of interest" description="Disordered" evidence="4">
    <location>
        <begin position="26"/>
        <end position="45"/>
    </location>
</feature>
<evidence type="ECO:0000256" key="2">
    <source>
        <dbReference type="ARBA" id="ARBA00022801"/>
    </source>
</evidence>
<feature type="compositionally biased region" description="Polar residues" evidence="4">
    <location>
        <begin position="26"/>
        <end position="37"/>
    </location>
</feature>
<keyword evidence="1 3" id="KW-0479">Metal-binding</keyword>
<evidence type="ECO:0000256" key="1">
    <source>
        <dbReference type="ARBA" id="ARBA00022723"/>
    </source>
</evidence>
<proteinExistence type="inferred from homology"/>
<dbReference type="InterPro" id="IPR003607">
    <property type="entry name" value="HD/PDEase_dom"/>
</dbReference>